<dbReference type="InterPro" id="IPR042358">
    <property type="entry name" value="BFSP1"/>
</dbReference>
<dbReference type="GO" id="GO:0070307">
    <property type="term" value="P:lens fiber cell development"/>
    <property type="evidence" value="ECO:0007669"/>
    <property type="project" value="TreeGrafter"/>
</dbReference>
<dbReference type="SUPFAM" id="SSF64593">
    <property type="entry name" value="Intermediate filament protein, coiled coil region"/>
    <property type="match status" value="1"/>
</dbReference>
<keyword evidence="3" id="KW-0597">Phosphoprotein</keyword>
<evidence type="ECO:0000256" key="5">
    <source>
        <dbReference type="SAM" id="Coils"/>
    </source>
</evidence>
<feature type="region of interest" description="Disordered" evidence="6">
    <location>
        <begin position="293"/>
        <end position="342"/>
    </location>
</feature>
<evidence type="ECO:0000256" key="4">
    <source>
        <dbReference type="ARBA" id="ARBA00023212"/>
    </source>
</evidence>
<evidence type="ECO:0000256" key="6">
    <source>
        <dbReference type="SAM" id="MobiDB-lite"/>
    </source>
</evidence>
<dbReference type="PANTHER" id="PTHR14069:SF0">
    <property type="entry name" value="FILENSIN"/>
    <property type="match status" value="1"/>
</dbReference>
<evidence type="ECO:0000313" key="7">
    <source>
        <dbReference type="Ensembl" id="ENSPKIP00000020211.1"/>
    </source>
</evidence>
<feature type="coiled-coil region" evidence="5">
    <location>
        <begin position="64"/>
        <end position="91"/>
    </location>
</feature>
<dbReference type="AlphaFoldDB" id="A0A3B3RR57"/>
<dbReference type="STRING" id="1676925.ENSPKIP00000020211"/>
<sequence length="387" mass="43862">YHRVSVPLQERPFGQSCVPSLQSQLDEYKTALCQLEPEKQWLQDETSALEQAVKTTQESYDEEIRLFGERIEALRKEIEEAERSLEKYTNKCRHLAMYQTSLENKLECYRTIIENEDTRLNSVIVETPIALLRGEGTIIDITQAVQDITNVKPRQKNLAKKVLKMQEISPKNVRNSEVEEKAGVELEDVAEDSEERVTGVGQPFMSPTEDVPDGTQISKAIDTLCNIIQERMHQHRRQEPIADFYTKGHYVLVSGESSYMDPRFCSSSSSGGHVFVSICDGRMFPNHREKTPIPIPAPVSPTCPEDGEKVQGSKGDLGENSCHRGHDTTETWNTPPSVPSMSYEKVEVVESVEKISRDNKVSDYEETATIVETTMEKTRNIHGRRAN</sequence>
<dbReference type="GO" id="GO:0005737">
    <property type="term" value="C:cytoplasm"/>
    <property type="evidence" value="ECO:0007669"/>
    <property type="project" value="TreeGrafter"/>
</dbReference>
<reference evidence="7" key="1">
    <citation type="submission" date="2025-08" db="UniProtKB">
        <authorList>
            <consortium name="Ensembl"/>
        </authorList>
    </citation>
    <scope>IDENTIFICATION</scope>
</reference>
<evidence type="ECO:0000313" key="8">
    <source>
        <dbReference type="Proteomes" id="UP000261540"/>
    </source>
</evidence>
<keyword evidence="8" id="KW-1185">Reference proteome</keyword>
<organism evidence="7 8">
    <name type="scientific">Paramormyrops kingsleyae</name>
    <dbReference type="NCBI Taxonomy" id="1676925"/>
    <lineage>
        <taxon>Eukaryota</taxon>
        <taxon>Metazoa</taxon>
        <taxon>Chordata</taxon>
        <taxon>Craniata</taxon>
        <taxon>Vertebrata</taxon>
        <taxon>Euteleostomi</taxon>
        <taxon>Actinopterygii</taxon>
        <taxon>Neopterygii</taxon>
        <taxon>Teleostei</taxon>
        <taxon>Osteoglossocephala</taxon>
        <taxon>Osteoglossomorpha</taxon>
        <taxon>Osteoglossiformes</taxon>
        <taxon>Mormyridae</taxon>
        <taxon>Paramormyrops</taxon>
    </lineage>
</organism>
<feature type="region of interest" description="Disordered" evidence="6">
    <location>
        <begin position="187"/>
        <end position="213"/>
    </location>
</feature>
<keyword evidence="5" id="KW-0175">Coiled coil</keyword>
<dbReference type="Gene3D" id="1.20.5.1160">
    <property type="entry name" value="Vasodilator-stimulated phosphoprotein"/>
    <property type="match status" value="1"/>
</dbReference>
<accession>A0A3B3RR57</accession>
<comment type="subcellular location">
    <subcellularLocation>
        <location evidence="1">Cytoplasm</location>
        <location evidence="1">Cytoskeleton</location>
    </subcellularLocation>
</comment>
<dbReference type="GO" id="GO:0005882">
    <property type="term" value="C:intermediate filament"/>
    <property type="evidence" value="ECO:0007669"/>
    <property type="project" value="TreeGrafter"/>
</dbReference>
<evidence type="ECO:0000256" key="3">
    <source>
        <dbReference type="ARBA" id="ARBA00022553"/>
    </source>
</evidence>
<keyword evidence="2" id="KW-0963">Cytoplasm</keyword>
<dbReference type="GO" id="GO:0005212">
    <property type="term" value="F:structural constituent of eye lens"/>
    <property type="evidence" value="ECO:0007669"/>
    <property type="project" value="InterPro"/>
</dbReference>
<protein>
    <submittedName>
        <fullName evidence="7">Beaded filament structural protein 1, filensin</fullName>
    </submittedName>
</protein>
<dbReference type="Ensembl" id="ENSPKIT00000000825.1">
    <property type="protein sequence ID" value="ENSPKIP00000020211.1"/>
    <property type="gene ID" value="ENSPKIG00000005067.1"/>
</dbReference>
<name>A0A3B3RR57_9TELE</name>
<reference evidence="7" key="2">
    <citation type="submission" date="2025-09" db="UniProtKB">
        <authorList>
            <consortium name="Ensembl"/>
        </authorList>
    </citation>
    <scope>IDENTIFICATION</scope>
</reference>
<dbReference type="PANTHER" id="PTHR14069">
    <property type="entry name" value="FILENSIN"/>
    <property type="match status" value="1"/>
</dbReference>
<proteinExistence type="predicted"/>
<dbReference type="GeneTree" id="ENSGT00390000016976"/>
<dbReference type="Proteomes" id="UP000261540">
    <property type="component" value="Unplaced"/>
</dbReference>
<evidence type="ECO:0000256" key="2">
    <source>
        <dbReference type="ARBA" id="ARBA00022490"/>
    </source>
</evidence>
<keyword evidence="4" id="KW-0206">Cytoskeleton</keyword>
<evidence type="ECO:0000256" key="1">
    <source>
        <dbReference type="ARBA" id="ARBA00004245"/>
    </source>
</evidence>